<evidence type="ECO:0000256" key="6">
    <source>
        <dbReference type="ARBA" id="ARBA00022490"/>
    </source>
</evidence>
<dbReference type="HAMAP" id="MF_00158">
    <property type="entry name" value="PanC"/>
    <property type="match status" value="1"/>
</dbReference>
<evidence type="ECO:0000256" key="2">
    <source>
        <dbReference type="ARBA" id="ARBA00004990"/>
    </source>
</evidence>
<keyword evidence="7 13" id="KW-0436">Ligase</keyword>
<dbReference type="InterPro" id="IPR014729">
    <property type="entry name" value="Rossmann-like_a/b/a_fold"/>
</dbReference>
<evidence type="ECO:0000256" key="4">
    <source>
        <dbReference type="ARBA" id="ARBA00012219"/>
    </source>
</evidence>
<dbReference type="Gene3D" id="3.30.1300.10">
    <property type="entry name" value="Pantoate-beta-alanine ligase, C-terminal domain"/>
    <property type="match status" value="1"/>
</dbReference>
<comment type="miscellaneous">
    <text evidence="13">The reaction proceeds by a bi uni uni bi ping pong mechanism.</text>
</comment>
<evidence type="ECO:0000256" key="8">
    <source>
        <dbReference type="ARBA" id="ARBA00022655"/>
    </source>
</evidence>
<organism evidence="14 15">
    <name type="scientific">Pseudolysobacter antarcticus</name>
    <dbReference type="NCBI Taxonomy" id="2511995"/>
    <lineage>
        <taxon>Bacteria</taxon>
        <taxon>Pseudomonadati</taxon>
        <taxon>Pseudomonadota</taxon>
        <taxon>Gammaproteobacteria</taxon>
        <taxon>Lysobacterales</taxon>
        <taxon>Rhodanobacteraceae</taxon>
        <taxon>Pseudolysobacter</taxon>
    </lineage>
</organism>
<protein>
    <recommendedName>
        <fullName evidence="5 13">Pantothenate synthetase</fullName>
        <shortName evidence="13">PS</shortName>
        <ecNumber evidence="4 13">6.3.2.1</ecNumber>
    </recommendedName>
    <alternativeName>
        <fullName evidence="13">Pantoate--beta-alanine ligase</fullName>
    </alternativeName>
    <alternativeName>
        <fullName evidence="13">Pantoate-activating enzyme</fullName>
    </alternativeName>
</protein>
<reference evidence="14 15" key="1">
    <citation type="submission" date="2019-01" db="EMBL/GenBank/DDBJ databases">
        <title>Pseudolysobacter antarctica gen. nov., sp. nov., isolated from Fildes Peninsula, Antarctica.</title>
        <authorList>
            <person name="Wei Z."/>
            <person name="Peng F."/>
        </authorList>
    </citation>
    <scope>NUCLEOTIDE SEQUENCE [LARGE SCALE GENOMIC DNA]</scope>
    <source>
        <strain evidence="14 15">AQ6-296</strain>
    </source>
</reference>
<dbReference type="GO" id="GO:0005829">
    <property type="term" value="C:cytosol"/>
    <property type="evidence" value="ECO:0007669"/>
    <property type="project" value="TreeGrafter"/>
</dbReference>
<comment type="subunit">
    <text evidence="13">Homodimer.</text>
</comment>
<dbReference type="NCBIfam" id="TIGR00018">
    <property type="entry name" value="panC"/>
    <property type="match status" value="1"/>
</dbReference>
<dbReference type="GO" id="GO:0005524">
    <property type="term" value="F:ATP binding"/>
    <property type="evidence" value="ECO:0007669"/>
    <property type="project" value="UniProtKB-KW"/>
</dbReference>
<accession>A0A411HKH5</accession>
<feature type="binding site" evidence="13">
    <location>
        <begin position="30"/>
        <end position="37"/>
    </location>
    <ligand>
        <name>ATP</name>
        <dbReference type="ChEBI" id="CHEBI:30616"/>
    </ligand>
</feature>
<evidence type="ECO:0000256" key="11">
    <source>
        <dbReference type="ARBA" id="ARBA00048258"/>
    </source>
</evidence>
<evidence type="ECO:0000313" key="14">
    <source>
        <dbReference type="EMBL" id="QBB70914.1"/>
    </source>
</evidence>
<evidence type="ECO:0000256" key="10">
    <source>
        <dbReference type="ARBA" id="ARBA00022840"/>
    </source>
</evidence>
<evidence type="ECO:0000256" key="5">
    <source>
        <dbReference type="ARBA" id="ARBA00014155"/>
    </source>
</evidence>
<dbReference type="KEGG" id="xbc:ELE36_11440"/>
<feature type="binding site" evidence="13">
    <location>
        <position position="61"/>
    </location>
    <ligand>
        <name>(R)-pantoate</name>
        <dbReference type="ChEBI" id="CHEBI:15980"/>
    </ligand>
</feature>
<evidence type="ECO:0000313" key="15">
    <source>
        <dbReference type="Proteomes" id="UP000291562"/>
    </source>
</evidence>
<dbReference type="AlphaFoldDB" id="A0A411HKH5"/>
<dbReference type="Pfam" id="PF02569">
    <property type="entry name" value="Pantoate_ligase"/>
    <property type="match status" value="1"/>
</dbReference>
<comment type="pathway">
    <text evidence="2 13">Cofactor biosynthesis; (R)-pantothenate biosynthesis; (R)-pantothenate from (R)-pantoate and beta-alanine: step 1/1.</text>
</comment>
<dbReference type="UniPathway" id="UPA00028">
    <property type="reaction ID" value="UER00005"/>
</dbReference>
<comment type="function">
    <text evidence="12 13">Catalyzes the condensation of pantoate with beta-alanine in an ATP-dependent reaction via a pantoyl-adenylate intermediate.</text>
</comment>
<dbReference type="InterPro" id="IPR004821">
    <property type="entry name" value="Cyt_trans-like"/>
</dbReference>
<dbReference type="PANTHER" id="PTHR21299:SF1">
    <property type="entry name" value="PANTOATE--BETA-ALANINE LIGASE"/>
    <property type="match status" value="1"/>
</dbReference>
<evidence type="ECO:0000256" key="3">
    <source>
        <dbReference type="ARBA" id="ARBA00009256"/>
    </source>
</evidence>
<dbReference type="PANTHER" id="PTHR21299">
    <property type="entry name" value="CYTIDYLATE KINASE/PANTOATE-BETA-ALANINE LIGASE"/>
    <property type="match status" value="1"/>
</dbReference>
<dbReference type="FunFam" id="3.40.50.620:FF:000114">
    <property type="entry name" value="Pantothenate synthetase"/>
    <property type="match status" value="1"/>
</dbReference>
<keyword evidence="8 13" id="KW-0566">Pantothenate biosynthesis</keyword>
<dbReference type="OrthoDB" id="9773087at2"/>
<dbReference type="InterPro" id="IPR003721">
    <property type="entry name" value="Pantoate_ligase"/>
</dbReference>
<dbReference type="RefSeq" id="WP_129833406.1">
    <property type="nucleotide sequence ID" value="NZ_CP035704.1"/>
</dbReference>
<dbReference type="Proteomes" id="UP000291562">
    <property type="component" value="Chromosome"/>
</dbReference>
<evidence type="ECO:0000256" key="1">
    <source>
        <dbReference type="ARBA" id="ARBA00004496"/>
    </source>
</evidence>
<comment type="similarity">
    <text evidence="3 13">Belongs to the pantothenate synthetase family.</text>
</comment>
<gene>
    <name evidence="13" type="primary">panC</name>
    <name evidence="14" type="ORF">ELE36_11440</name>
</gene>
<feature type="binding site" evidence="13">
    <location>
        <position position="155"/>
    </location>
    <ligand>
        <name>(R)-pantoate</name>
        <dbReference type="ChEBI" id="CHEBI:15980"/>
    </ligand>
</feature>
<feature type="binding site" evidence="13">
    <location>
        <begin position="149"/>
        <end position="152"/>
    </location>
    <ligand>
        <name>ATP</name>
        <dbReference type="ChEBI" id="CHEBI:30616"/>
    </ligand>
</feature>
<dbReference type="InterPro" id="IPR042176">
    <property type="entry name" value="Pantoate_ligase_C"/>
</dbReference>
<dbReference type="EMBL" id="CP035704">
    <property type="protein sequence ID" value="QBB70914.1"/>
    <property type="molecule type" value="Genomic_DNA"/>
</dbReference>
<feature type="binding site" evidence="13">
    <location>
        <position position="178"/>
    </location>
    <ligand>
        <name>ATP</name>
        <dbReference type="ChEBI" id="CHEBI:30616"/>
    </ligand>
</feature>
<evidence type="ECO:0000256" key="7">
    <source>
        <dbReference type="ARBA" id="ARBA00022598"/>
    </source>
</evidence>
<keyword evidence="6 13" id="KW-0963">Cytoplasm</keyword>
<keyword evidence="15" id="KW-1185">Reference proteome</keyword>
<feature type="binding site" evidence="13">
    <location>
        <begin position="186"/>
        <end position="189"/>
    </location>
    <ligand>
        <name>ATP</name>
        <dbReference type="ChEBI" id="CHEBI:30616"/>
    </ligand>
</feature>
<evidence type="ECO:0000256" key="12">
    <source>
        <dbReference type="ARBA" id="ARBA00055042"/>
    </source>
</evidence>
<dbReference type="SUPFAM" id="SSF52374">
    <property type="entry name" value="Nucleotidylyl transferase"/>
    <property type="match status" value="1"/>
</dbReference>
<dbReference type="GO" id="GO:0015940">
    <property type="term" value="P:pantothenate biosynthetic process"/>
    <property type="evidence" value="ECO:0007669"/>
    <property type="project" value="UniProtKB-UniRule"/>
</dbReference>
<dbReference type="EC" id="6.3.2.1" evidence="4 13"/>
<feature type="active site" description="Proton donor" evidence="13">
    <location>
        <position position="37"/>
    </location>
</feature>
<dbReference type="NCBIfam" id="TIGR00125">
    <property type="entry name" value="cyt_tran_rel"/>
    <property type="match status" value="1"/>
</dbReference>
<keyword evidence="10 13" id="KW-0067">ATP-binding</keyword>
<dbReference type="CDD" id="cd00560">
    <property type="entry name" value="PanC"/>
    <property type="match status" value="1"/>
</dbReference>
<evidence type="ECO:0000256" key="13">
    <source>
        <dbReference type="HAMAP-Rule" id="MF_00158"/>
    </source>
</evidence>
<dbReference type="GO" id="GO:0004592">
    <property type="term" value="F:pantoate-beta-alanine ligase activity"/>
    <property type="evidence" value="ECO:0007669"/>
    <property type="project" value="UniProtKB-UniRule"/>
</dbReference>
<proteinExistence type="inferred from homology"/>
<sequence length="281" mass="31103">MQIFSQTGELRRYVAEQRKQGQRIAFVPTMGNLHQGHYSLIEIARQHAEVVIATVFVNPTQFGPNEDFNRYPRTLEQDQAGLEQHSCDVLFVPAVDEIYPYGAEHGVRIEVPQLGDILEGACRPGHFVGVATVVTKLFNLVTPDVAVFGQKDYQQLLVIRRLTRDLGLPIEIIAGPTLRESNGLARSSRNQYLIDGQREIAAVIHQSLLSMAENVRSGITDFEKIEAEARRLLENAGLQPDYVVLRASGDLAKPALGQNTDLVGLIAAKLGSTRLIDNILI</sequence>
<feature type="binding site" evidence="13">
    <location>
        <position position="61"/>
    </location>
    <ligand>
        <name>beta-alanine</name>
        <dbReference type="ChEBI" id="CHEBI:57966"/>
    </ligand>
</feature>
<comment type="subcellular location">
    <subcellularLocation>
        <location evidence="1 13">Cytoplasm</location>
    </subcellularLocation>
</comment>
<dbReference type="Gene3D" id="3.40.50.620">
    <property type="entry name" value="HUPs"/>
    <property type="match status" value="1"/>
</dbReference>
<evidence type="ECO:0000256" key="9">
    <source>
        <dbReference type="ARBA" id="ARBA00022741"/>
    </source>
</evidence>
<name>A0A411HKH5_9GAMM</name>
<comment type="catalytic activity">
    <reaction evidence="11 13">
        <text>(R)-pantoate + beta-alanine + ATP = (R)-pantothenate + AMP + diphosphate + H(+)</text>
        <dbReference type="Rhea" id="RHEA:10912"/>
        <dbReference type="ChEBI" id="CHEBI:15378"/>
        <dbReference type="ChEBI" id="CHEBI:15980"/>
        <dbReference type="ChEBI" id="CHEBI:29032"/>
        <dbReference type="ChEBI" id="CHEBI:30616"/>
        <dbReference type="ChEBI" id="CHEBI:33019"/>
        <dbReference type="ChEBI" id="CHEBI:57966"/>
        <dbReference type="ChEBI" id="CHEBI:456215"/>
        <dbReference type="EC" id="6.3.2.1"/>
    </reaction>
</comment>
<keyword evidence="9 13" id="KW-0547">Nucleotide-binding</keyword>